<dbReference type="Pfam" id="PF05016">
    <property type="entry name" value="ParE_toxin"/>
    <property type="match status" value="1"/>
</dbReference>
<dbReference type="OrthoDB" id="516834at2"/>
<dbReference type="Proteomes" id="UP000054870">
    <property type="component" value="Unassembled WGS sequence"/>
</dbReference>
<dbReference type="PIRSF" id="PIRSF029218">
    <property type="entry name" value="ParE"/>
    <property type="match status" value="1"/>
</dbReference>
<keyword evidence="2" id="KW-1277">Toxin-antitoxin system</keyword>
<dbReference type="PANTHER" id="PTHR33755">
    <property type="entry name" value="TOXIN PARE1-RELATED"/>
    <property type="match status" value="1"/>
</dbReference>
<dbReference type="InterPro" id="IPR051803">
    <property type="entry name" value="TA_system_RelE-like_toxin"/>
</dbReference>
<dbReference type="EMBL" id="FCOF02000003">
    <property type="protein sequence ID" value="SAK46952.1"/>
    <property type="molecule type" value="Genomic_DNA"/>
</dbReference>
<evidence type="ECO:0000256" key="2">
    <source>
        <dbReference type="ARBA" id="ARBA00022649"/>
    </source>
</evidence>
<dbReference type="PANTHER" id="PTHR33755:SF9">
    <property type="entry name" value="TOXIN PARE1"/>
    <property type="match status" value="1"/>
</dbReference>
<comment type="similarity">
    <text evidence="1 3">Belongs to the RelE toxin family.</text>
</comment>
<evidence type="ECO:0000256" key="3">
    <source>
        <dbReference type="PIRNR" id="PIRNR029218"/>
    </source>
</evidence>
<organism evidence="4 5">
    <name type="scientific">Caballeronia catudaia</name>
    <dbReference type="NCBI Taxonomy" id="1777136"/>
    <lineage>
        <taxon>Bacteria</taxon>
        <taxon>Pseudomonadati</taxon>
        <taxon>Pseudomonadota</taxon>
        <taxon>Betaproteobacteria</taxon>
        <taxon>Burkholderiales</taxon>
        <taxon>Burkholderiaceae</taxon>
        <taxon>Caballeronia</taxon>
    </lineage>
</organism>
<proteinExistence type="inferred from homology"/>
<dbReference type="Gene3D" id="3.30.2310.20">
    <property type="entry name" value="RelE-like"/>
    <property type="match status" value="1"/>
</dbReference>
<accession>A0A157ZN64</accession>
<protein>
    <recommendedName>
        <fullName evidence="3">Toxin</fullName>
    </recommendedName>
</protein>
<comment type="caution">
    <text evidence="4">The sequence shown here is derived from an EMBL/GenBank/DDBJ whole genome shotgun (WGS) entry which is preliminary data.</text>
</comment>
<evidence type="ECO:0000313" key="4">
    <source>
        <dbReference type="EMBL" id="SAK46952.1"/>
    </source>
</evidence>
<dbReference type="InterPro" id="IPR028344">
    <property type="entry name" value="ParE1/4"/>
</dbReference>
<evidence type="ECO:0000313" key="5">
    <source>
        <dbReference type="Proteomes" id="UP000054870"/>
    </source>
</evidence>
<evidence type="ECO:0000256" key="1">
    <source>
        <dbReference type="ARBA" id="ARBA00006226"/>
    </source>
</evidence>
<dbReference type="AlphaFoldDB" id="A0A157ZN64"/>
<dbReference type="InterPro" id="IPR007712">
    <property type="entry name" value="RelE/ParE_toxin"/>
</dbReference>
<dbReference type="RefSeq" id="WP_061122965.1">
    <property type="nucleotide sequence ID" value="NZ_FCOF02000003.1"/>
</dbReference>
<name>A0A157ZN64_9BURK</name>
<gene>
    <name evidence="4" type="ORF">AWB75_01001</name>
</gene>
<sequence length="100" mass="11200">MKQCVFTPAALRDLDGIWDYTFDTWGPAQAERYVRMIQDTVTGLGDGTQRSLSAEHVRAGYRRALVGMHVLFVKEAADTIQIVRILHQQMDLPTHLGDAG</sequence>
<dbReference type="InterPro" id="IPR035093">
    <property type="entry name" value="RelE/ParE_toxin_dom_sf"/>
</dbReference>
<keyword evidence="5" id="KW-1185">Reference proteome</keyword>
<reference evidence="4" key="1">
    <citation type="submission" date="2016-01" db="EMBL/GenBank/DDBJ databases">
        <authorList>
            <person name="Peeters C."/>
        </authorList>
    </citation>
    <scope>NUCLEOTIDE SEQUENCE [LARGE SCALE GENOMIC DNA]</scope>
    <source>
        <strain evidence="4">LMG 29318</strain>
    </source>
</reference>